<feature type="transmembrane region" description="Helical" evidence="1">
    <location>
        <begin position="12"/>
        <end position="28"/>
    </location>
</feature>
<reference evidence="3 4" key="1">
    <citation type="submission" date="2020-08" db="EMBL/GenBank/DDBJ databases">
        <title>A Genomic Blueprint of the Chicken Gut Microbiome.</title>
        <authorList>
            <person name="Gilroy R."/>
            <person name="Ravi A."/>
            <person name="Getino M."/>
            <person name="Pursley I."/>
            <person name="Horton D.L."/>
            <person name="Alikhan N.-F."/>
            <person name="Baker D."/>
            <person name="Gharbi K."/>
            <person name="Hall N."/>
            <person name="Watson M."/>
            <person name="Adriaenssens E.M."/>
            <person name="Foster-Nyarko E."/>
            <person name="Jarju S."/>
            <person name="Secka A."/>
            <person name="Antonio M."/>
            <person name="Oren A."/>
            <person name="Chaudhuri R."/>
            <person name="La Ragione R.M."/>
            <person name="Hildebrand F."/>
            <person name="Pallen M.J."/>
        </authorList>
    </citation>
    <scope>NUCLEOTIDE SEQUENCE [LARGE SCALE GENOMIC DNA]</scope>
    <source>
        <strain evidence="3 4">Sa2BVA5</strain>
    </source>
</reference>
<keyword evidence="1" id="KW-0472">Membrane</keyword>
<evidence type="ECO:0000259" key="2">
    <source>
        <dbReference type="Pfam" id="PF01757"/>
    </source>
</evidence>
<feature type="transmembrane region" description="Helical" evidence="1">
    <location>
        <begin position="282"/>
        <end position="307"/>
    </location>
</feature>
<feature type="transmembrane region" description="Helical" evidence="1">
    <location>
        <begin position="87"/>
        <end position="107"/>
    </location>
</feature>
<feature type="transmembrane region" description="Helical" evidence="1">
    <location>
        <begin position="313"/>
        <end position="336"/>
    </location>
</feature>
<keyword evidence="3" id="KW-0808">Transferase</keyword>
<sequence>MKFSTKQDVGIQYLRGVSALYVVFFHFREFLDNFLPMAMLGQKFFSNGSFGVDIFFIISGYIISLSTEKKDNSTVKGYIIKRFFRIYPAYFIALSILIVFSPIKYSYHEIFSSFMMIHPDYQYNAPYFGYGVLFTAWTLTYEIYFYIIFLIGMFLSHKHRIMFTSTIAIFAMISIQLIFNKSINIFHQEQFKNGAGILNVPGNIMVIDFIYGMFIYKIRNYLKLNKYSIAISFLLISIGFITIQSGVNAGHGPLQYGLYSLMIVLGVVMYEKNNKITEIKPLVFLGDISYSVYLYHVIIATCVYSHLLKIGFSGLSMFSMMTVLSIFLAYISYVLIEVPSVKAGHLILKKQTKG</sequence>
<feature type="transmembrane region" description="Helical" evidence="1">
    <location>
        <begin position="161"/>
        <end position="179"/>
    </location>
</feature>
<feature type="transmembrane region" description="Helical" evidence="1">
    <location>
        <begin position="48"/>
        <end position="66"/>
    </location>
</feature>
<gene>
    <name evidence="3" type="ORF">H9644_16220</name>
</gene>
<feature type="transmembrane region" description="Helical" evidence="1">
    <location>
        <begin position="253"/>
        <end position="270"/>
    </location>
</feature>
<keyword evidence="4" id="KW-1185">Reference proteome</keyword>
<protein>
    <submittedName>
        <fullName evidence="3">Acyltransferase</fullName>
    </submittedName>
</protein>
<dbReference type="Pfam" id="PF01757">
    <property type="entry name" value="Acyl_transf_3"/>
    <property type="match status" value="1"/>
</dbReference>
<evidence type="ECO:0000313" key="4">
    <source>
        <dbReference type="Proteomes" id="UP000605603"/>
    </source>
</evidence>
<name>A0ABR8TFL7_9ESCH</name>
<evidence type="ECO:0000313" key="3">
    <source>
        <dbReference type="EMBL" id="MBD7974568.1"/>
    </source>
</evidence>
<dbReference type="RefSeq" id="WP_191775392.1">
    <property type="nucleotide sequence ID" value="NZ_JACSQI010000011.1"/>
</dbReference>
<feature type="transmembrane region" description="Helical" evidence="1">
    <location>
        <begin position="194"/>
        <end position="215"/>
    </location>
</feature>
<dbReference type="PANTHER" id="PTHR23028:SF131">
    <property type="entry name" value="BLR2367 PROTEIN"/>
    <property type="match status" value="1"/>
</dbReference>
<dbReference type="PANTHER" id="PTHR23028">
    <property type="entry name" value="ACETYLTRANSFERASE"/>
    <property type="match status" value="1"/>
</dbReference>
<accession>A0ABR8TFL7</accession>
<organism evidence="3 4">
    <name type="scientific">Escherichia whittamii</name>
    <dbReference type="NCBI Taxonomy" id="2762229"/>
    <lineage>
        <taxon>Bacteria</taxon>
        <taxon>Pseudomonadati</taxon>
        <taxon>Pseudomonadota</taxon>
        <taxon>Gammaproteobacteria</taxon>
        <taxon>Enterobacterales</taxon>
        <taxon>Enterobacteriaceae</taxon>
        <taxon>Escherichia</taxon>
    </lineage>
</organism>
<keyword evidence="1" id="KW-0812">Transmembrane</keyword>
<evidence type="ECO:0000256" key="1">
    <source>
        <dbReference type="SAM" id="Phobius"/>
    </source>
</evidence>
<dbReference type="InterPro" id="IPR002656">
    <property type="entry name" value="Acyl_transf_3_dom"/>
</dbReference>
<dbReference type="InterPro" id="IPR050879">
    <property type="entry name" value="Acyltransferase_3"/>
</dbReference>
<feature type="transmembrane region" description="Helical" evidence="1">
    <location>
        <begin position="127"/>
        <end position="149"/>
    </location>
</feature>
<dbReference type="GO" id="GO:0016746">
    <property type="term" value="F:acyltransferase activity"/>
    <property type="evidence" value="ECO:0007669"/>
    <property type="project" value="UniProtKB-KW"/>
</dbReference>
<feature type="domain" description="Acyltransferase 3" evidence="2">
    <location>
        <begin position="9"/>
        <end position="333"/>
    </location>
</feature>
<comment type="caution">
    <text evidence="3">The sequence shown here is derived from an EMBL/GenBank/DDBJ whole genome shotgun (WGS) entry which is preliminary data.</text>
</comment>
<keyword evidence="1" id="KW-1133">Transmembrane helix</keyword>
<proteinExistence type="predicted"/>
<dbReference type="EMBL" id="JACSQI010000011">
    <property type="protein sequence ID" value="MBD7974568.1"/>
    <property type="molecule type" value="Genomic_DNA"/>
</dbReference>
<dbReference type="Proteomes" id="UP000605603">
    <property type="component" value="Unassembled WGS sequence"/>
</dbReference>
<feature type="transmembrane region" description="Helical" evidence="1">
    <location>
        <begin position="227"/>
        <end position="247"/>
    </location>
</feature>
<keyword evidence="3" id="KW-0012">Acyltransferase</keyword>